<accession>R9GR08</accession>
<organism evidence="2 3">
    <name type="scientific">Arcticibacter svalbardensis MN12-7</name>
    <dbReference type="NCBI Taxonomy" id="1150600"/>
    <lineage>
        <taxon>Bacteria</taxon>
        <taxon>Pseudomonadati</taxon>
        <taxon>Bacteroidota</taxon>
        <taxon>Sphingobacteriia</taxon>
        <taxon>Sphingobacteriales</taxon>
        <taxon>Sphingobacteriaceae</taxon>
        <taxon>Arcticibacter</taxon>
    </lineage>
</organism>
<comment type="caution">
    <text evidence="2">The sequence shown here is derived from an EMBL/GenBank/DDBJ whole genome shotgun (WGS) entry which is preliminary data.</text>
</comment>
<gene>
    <name evidence="2" type="ORF">ADIARSV_2741</name>
</gene>
<reference evidence="2 3" key="1">
    <citation type="journal article" date="2013" name="Genome Announc.">
        <title>Draft Genome Sequence of Arcticibacter svalbardensis Strain MN12-7T, a Member of the Family Sphingobacteriaceae Isolated from an Arctic Soil Sample.</title>
        <authorList>
            <person name="Shivaji S."/>
            <person name="Ara S."/>
            <person name="Prasad S."/>
            <person name="Manasa B.P."/>
            <person name="Begum Z."/>
            <person name="Singh A."/>
            <person name="Kumar Pinnaka A."/>
        </authorList>
    </citation>
    <scope>NUCLEOTIDE SEQUENCE [LARGE SCALE GENOMIC DNA]</scope>
    <source>
        <strain evidence="2 3">MN12-7</strain>
    </source>
</reference>
<dbReference type="Proteomes" id="UP000014174">
    <property type="component" value="Unassembled WGS sequence"/>
</dbReference>
<keyword evidence="3" id="KW-1185">Reference proteome</keyword>
<evidence type="ECO:0000313" key="2">
    <source>
        <dbReference type="EMBL" id="EOR94128.1"/>
    </source>
</evidence>
<evidence type="ECO:0000313" key="3">
    <source>
        <dbReference type="Proteomes" id="UP000014174"/>
    </source>
</evidence>
<evidence type="ECO:0000256" key="1">
    <source>
        <dbReference type="SAM" id="MobiDB-lite"/>
    </source>
</evidence>
<proteinExistence type="predicted"/>
<name>R9GR08_9SPHI</name>
<protein>
    <submittedName>
        <fullName evidence="2">Uncharacterized protein</fullName>
    </submittedName>
</protein>
<feature type="region of interest" description="Disordered" evidence="1">
    <location>
        <begin position="37"/>
        <end position="64"/>
    </location>
</feature>
<sequence length="64" mass="6683">MFSVAILTFAGITAISANNHISLVHPTYIVSDTTETTTVPTDTTTMPKDTASTPAPTPDTTSTK</sequence>
<dbReference type="STRING" id="1150600.ADIARSV_2741"/>
<dbReference type="EMBL" id="AQPN01000098">
    <property type="protein sequence ID" value="EOR94128.1"/>
    <property type="molecule type" value="Genomic_DNA"/>
</dbReference>
<dbReference type="AlphaFoldDB" id="R9GR08"/>